<dbReference type="PANTHER" id="PTHR22666:SF3">
    <property type="entry name" value="MYB_SANT-LIKE DNA-BINDING DOMAIN-CONTAINING PROTEIN 1"/>
    <property type="match status" value="1"/>
</dbReference>
<dbReference type="AlphaFoldDB" id="M7BTC9"/>
<feature type="region of interest" description="Disordered" evidence="1">
    <location>
        <begin position="100"/>
        <end position="130"/>
    </location>
</feature>
<dbReference type="Proteomes" id="UP000031443">
    <property type="component" value="Unassembled WGS sequence"/>
</dbReference>
<name>M7BTC9_CHEMY</name>
<dbReference type="EMBL" id="KB528690">
    <property type="protein sequence ID" value="EMP35323.1"/>
    <property type="molecule type" value="Genomic_DNA"/>
</dbReference>
<feature type="compositionally biased region" description="Polar residues" evidence="1">
    <location>
        <begin position="118"/>
        <end position="130"/>
    </location>
</feature>
<evidence type="ECO:0000313" key="4">
    <source>
        <dbReference type="Proteomes" id="UP000031443"/>
    </source>
</evidence>
<evidence type="ECO:0000259" key="2">
    <source>
        <dbReference type="Pfam" id="PF13837"/>
    </source>
</evidence>
<dbReference type="InterPro" id="IPR026095">
    <property type="entry name" value="Myb/SANT-like_DNA-bd_dom_prot"/>
</dbReference>
<organism evidence="3 4">
    <name type="scientific">Chelonia mydas</name>
    <name type="common">Green sea-turtle</name>
    <name type="synonym">Chelonia agassizi</name>
    <dbReference type="NCBI Taxonomy" id="8469"/>
    <lineage>
        <taxon>Eukaryota</taxon>
        <taxon>Metazoa</taxon>
        <taxon>Chordata</taxon>
        <taxon>Craniata</taxon>
        <taxon>Vertebrata</taxon>
        <taxon>Euteleostomi</taxon>
        <taxon>Archelosauria</taxon>
        <taxon>Testudinata</taxon>
        <taxon>Testudines</taxon>
        <taxon>Cryptodira</taxon>
        <taxon>Durocryptodira</taxon>
        <taxon>Americhelydia</taxon>
        <taxon>Chelonioidea</taxon>
        <taxon>Cheloniidae</taxon>
        <taxon>Chelonia</taxon>
    </lineage>
</organism>
<dbReference type="InterPro" id="IPR044822">
    <property type="entry name" value="Myb_DNA-bind_4"/>
</dbReference>
<dbReference type="GO" id="GO:0016604">
    <property type="term" value="C:nuclear body"/>
    <property type="evidence" value="ECO:0007669"/>
    <property type="project" value="TreeGrafter"/>
</dbReference>
<accession>M7BTC9</accession>
<dbReference type="Pfam" id="PF13837">
    <property type="entry name" value="Myb_DNA-bind_4"/>
    <property type="match status" value="1"/>
</dbReference>
<evidence type="ECO:0000313" key="3">
    <source>
        <dbReference type="EMBL" id="EMP35323.1"/>
    </source>
</evidence>
<dbReference type="Gene3D" id="1.10.10.60">
    <property type="entry name" value="Homeodomain-like"/>
    <property type="match status" value="1"/>
</dbReference>
<proteinExistence type="predicted"/>
<keyword evidence="4" id="KW-1185">Reference proteome</keyword>
<feature type="compositionally biased region" description="Acidic residues" evidence="1">
    <location>
        <begin position="106"/>
        <end position="116"/>
    </location>
</feature>
<dbReference type="FunFam" id="1.10.10.60:FF:000032">
    <property type="entry name" value="Zinc finger and SCAN domain-containing 20"/>
    <property type="match status" value="1"/>
</dbReference>
<reference evidence="4" key="1">
    <citation type="journal article" date="2013" name="Nat. Genet.">
        <title>The draft genomes of soft-shell turtle and green sea turtle yield insights into the development and evolution of the turtle-specific body plan.</title>
        <authorList>
            <person name="Wang Z."/>
            <person name="Pascual-Anaya J."/>
            <person name="Zadissa A."/>
            <person name="Li W."/>
            <person name="Niimura Y."/>
            <person name="Huang Z."/>
            <person name="Li C."/>
            <person name="White S."/>
            <person name="Xiong Z."/>
            <person name="Fang D."/>
            <person name="Wang B."/>
            <person name="Ming Y."/>
            <person name="Chen Y."/>
            <person name="Zheng Y."/>
            <person name="Kuraku S."/>
            <person name="Pignatelli M."/>
            <person name="Herrero J."/>
            <person name="Beal K."/>
            <person name="Nozawa M."/>
            <person name="Li Q."/>
            <person name="Wang J."/>
            <person name="Zhang H."/>
            <person name="Yu L."/>
            <person name="Shigenobu S."/>
            <person name="Wang J."/>
            <person name="Liu J."/>
            <person name="Flicek P."/>
            <person name="Searle S."/>
            <person name="Wang J."/>
            <person name="Kuratani S."/>
            <person name="Yin Y."/>
            <person name="Aken B."/>
            <person name="Zhang G."/>
            <person name="Irie N."/>
        </authorList>
    </citation>
    <scope>NUCLEOTIDE SEQUENCE [LARGE SCALE GENOMIC DNA]</scope>
</reference>
<protein>
    <recommendedName>
        <fullName evidence="2">Myb/SANT-like DNA-binding domain-containing protein</fullName>
    </recommendedName>
</protein>
<gene>
    <name evidence="3" type="ORF">UY3_07495</name>
</gene>
<dbReference type="PANTHER" id="PTHR22666">
    <property type="entry name" value="MYB_SANT-LIKE DNA-BINDING DOMAIN-CONTAINING PROTEIN 1"/>
    <property type="match status" value="1"/>
</dbReference>
<evidence type="ECO:0000256" key="1">
    <source>
        <dbReference type="SAM" id="MobiDB-lite"/>
    </source>
</evidence>
<dbReference type="GO" id="GO:0045893">
    <property type="term" value="P:positive regulation of DNA-templated transcription"/>
    <property type="evidence" value="ECO:0007669"/>
    <property type="project" value="TreeGrafter"/>
</dbReference>
<feature type="domain" description="Myb/SANT-like DNA-binding" evidence="2">
    <location>
        <begin position="11"/>
        <end position="86"/>
    </location>
</feature>
<sequence length="195" mass="22060">MQSQNHQRGPAWTQREIWDLIAVWGDKSVLAELRSKRQNAKIFEKISNGMKDRGYNRDLQQCQMKIKELRQAYQKNREANGCYRSTHLCFDSIQGVGGNTEMGFGGEEDDDEEEVVDSSQQGSGETSFPNSQDCFSLWTWSQYPLNPPKVGSRTLKTEKAEKGPLGLKLCSQDRVCSLWAAFLVPLDLAQFCSPA</sequence>